<dbReference type="AlphaFoldDB" id="A0A177P368"/>
<dbReference type="GO" id="GO:0019825">
    <property type="term" value="F:oxygen binding"/>
    <property type="evidence" value="ECO:0007669"/>
    <property type="project" value="InterPro"/>
</dbReference>
<sequence>MTTTVVSGLPSARSEFSDAVLVGAIVDRVCEKMLDDYRINRFFNNRPVAEHAKALKAYLNVALSSDLDASKLLDAYFAVAFGRDSPKSRTSAGQNFVPLPDVVRAEEARANNLLCPAHRCLMKFHPDDAHYDVAMAHLAAVLGELKVSEAGTYRLTMLAESVRDAVLGRRVYDRKVA</sequence>
<proteinExistence type="predicted"/>
<keyword evidence="2" id="KW-1185">Reference proteome</keyword>
<gene>
    <name evidence="1" type="ORF">A1355_20265</name>
</gene>
<comment type="caution">
    <text evidence="1">The sequence shown here is derived from an EMBL/GenBank/DDBJ whole genome shotgun (WGS) entry which is preliminary data.</text>
</comment>
<dbReference type="STRING" id="702114.A1355_20265"/>
<protein>
    <submittedName>
        <fullName evidence="1">Uncharacterized protein</fullName>
    </submittedName>
</protein>
<reference evidence="2" key="1">
    <citation type="submission" date="2016-03" db="EMBL/GenBank/DDBJ databases">
        <authorList>
            <person name="Heylen K."/>
            <person name="De Vos P."/>
            <person name="Vekeman B."/>
        </authorList>
    </citation>
    <scope>NUCLEOTIDE SEQUENCE [LARGE SCALE GENOMIC DNA]</scope>
    <source>
        <strain evidence="2">R-45383</strain>
    </source>
</reference>
<name>A0A177P368_9GAMM</name>
<dbReference type="OrthoDB" id="5572276at2"/>
<dbReference type="GO" id="GO:0020037">
    <property type="term" value="F:heme binding"/>
    <property type="evidence" value="ECO:0007669"/>
    <property type="project" value="InterPro"/>
</dbReference>
<dbReference type="Gene3D" id="1.10.490.10">
    <property type="entry name" value="Globins"/>
    <property type="match status" value="1"/>
</dbReference>
<evidence type="ECO:0000313" key="2">
    <source>
        <dbReference type="Proteomes" id="UP000077628"/>
    </source>
</evidence>
<dbReference type="InterPro" id="IPR012292">
    <property type="entry name" value="Globin/Proto"/>
</dbReference>
<accession>A0A177P368</accession>
<dbReference type="Proteomes" id="UP000077628">
    <property type="component" value="Unassembled WGS sequence"/>
</dbReference>
<dbReference type="RefSeq" id="WP_064025303.1">
    <property type="nucleotide sequence ID" value="NZ_LUUK01000044.1"/>
</dbReference>
<dbReference type="EMBL" id="LUUK01000044">
    <property type="protein sequence ID" value="OAI24685.1"/>
    <property type="molecule type" value="Genomic_DNA"/>
</dbReference>
<evidence type="ECO:0000313" key="1">
    <source>
        <dbReference type="EMBL" id="OAI24685.1"/>
    </source>
</evidence>
<organism evidence="1 2">
    <name type="scientific">Methylomonas koyamae</name>
    <dbReference type="NCBI Taxonomy" id="702114"/>
    <lineage>
        <taxon>Bacteria</taxon>
        <taxon>Pseudomonadati</taxon>
        <taxon>Pseudomonadota</taxon>
        <taxon>Gammaproteobacteria</taxon>
        <taxon>Methylococcales</taxon>
        <taxon>Methylococcaceae</taxon>
        <taxon>Methylomonas</taxon>
    </lineage>
</organism>